<keyword evidence="2" id="KW-1185">Reference proteome</keyword>
<evidence type="ECO:0000313" key="2">
    <source>
        <dbReference type="Proteomes" id="UP000559598"/>
    </source>
</evidence>
<comment type="caution">
    <text evidence="1">The sequence shown here is derived from an EMBL/GenBank/DDBJ whole genome shotgun (WGS) entry which is preliminary data.</text>
</comment>
<reference evidence="1 2" key="1">
    <citation type="submission" date="2020-08" db="EMBL/GenBank/DDBJ databases">
        <title>Genomic Encyclopedia of Type Strains, Phase IV (KMG-IV): sequencing the most valuable type-strain genomes for metagenomic binning, comparative biology and taxonomic classification.</title>
        <authorList>
            <person name="Goeker M."/>
        </authorList>
    </citation>
    <scope>NUCLEOTIDE SEQUENCE [LARGE SCALE GENOMIC DNA]</scope>
    <source>
        <strain evidence="1 2">DSM 17075</strain>
    </source>
</reference>
<dbReference type="AlphaFoldDB" id="A0A840DTN3"/>
<name>A0A840DTN3_9BACL</name>
<dbReference type="EMBL" id="JACIDE010000007">
    <property type="protein sequence ID" value="MBB4073667.1"/>
    <property type="molecule type" value="Genomic_DNA"/>
</dbReference>
<evidence type="ECO:0008006" key="3">
    <source>
        <dbReference type="Google" id="ProtNLM"/>
    </source>
</evidence>
<dbReference type="NCBIfam" id="NF047593">
    <property type="entry name" value="IS66_ISAeme5_TnpA"/>
    <property type="match status" value="1"/>
</dbReference>
<proteinExistence type="predicted"/>
<dbReference type="RefSeq" id="WP_183183999.1">
    <property type="nucleotide sequence ID" value="NZ_BMNP01000005.1"/>
</dbReference>
<gene>
    <name evidence="1" type="ORF">GGR02_001429</name>
</gene>
<organism evidence="1 2">
    <name type="scientific">Anoxybacteroides voinovskiense</name>
    <dbReference type="NCBI Taxonomy" id="230470"/>
    <lineage>
        <taxon>Bacteria</taxon>
        <taxon>Bacillati</taxon>
        <taxon>Bacillota</taxon>
        <taxon>Bacilli</taxon>
        <taxon>Bacillales</taxon>
        <taxon>Anoxybacillaceae</taxon>
        <taxon>Anoxybacteroides</taxon>
    </lineage>
</organism>
<protein>
    <recommendedName>
        <fullName evidence="3">Transposase</fullName>
    </recommendedName>
</protein>
<accession>A0A840DTN3</accession>
<evidence type="ECO:0000313" key="1">
    <source>
        <dbReference type="EMBL" id="MBB4073667.1"/>
    </source>
</evidence>
<dbReference type="Proteomes" id="UP000559598">
    <property type="component" value="Unassembled WGS sequence"/>
</dbReference>
<sequence length="104" mass="11898">MDKNELRREWEQRIADYRASGLSRAKWCQQHGLKAHQLKYWLKRMEDPTVPSKPSTTWTSVVMVNPSSDDGSIQVKIGECSIEVKQGFHPSLLADVVKVLKTLC</sequence>